<dbReference type="GeneTree" id="ENSGT00940000155921"/>
<organism evidence="19 20">
    <name type="scientific">Sparus aurata</name>
    <name type="common">Gilthead sea bream</name>
    <dbReference type="NCBI Taxonomy" id="8175"/>
    <lineage>
        <taxon>Eukaryota</taxon>
        <taxon>Metazoa</taxon>
        <taxon>Chordata</taxon>
        <taxon>Craniata</taxon>
        <taxon>Vertebrata</taxon>
        <taxon>Euteleostomi</taxon>
        <taxon>Actinopterygii</taxon>
        <taxon>Neopterygii</taxon>
        <taxon>Teleostei</taxon>
        <taxon>Neoteleostei</taxon>
        <taxon>Acanthomorphata</taxon>
        <taxon>Eupercaria</taxon>
        <taxon>Spariformes</taxon>
        <taxon>Sparidae</taxon>
        <taxon>Sparus</taxon>
    </lineage>
</organism>
<dbReference type="InterPro" id="IPR047149">
    <property type="entry name" value="KIF11-like"/>
</dbReference>
<evidence type="ECO:0000256" key="11">
    <source>
        <dbReference type="ARBA" id="ARBA00023212"/>
    </source>
</evidence>
<dbReference type="GO" id="GO:0008574">
    <property type="term" value="F:plus-end-directed microtubule motor activity"/>
    <property type="evidence" value="ECO:0007669"/>
    <property type="project" value="TreeGrafter"/>
</dbReference>
<keyword evidence="12" id="KW-0131">Cell cycle</keyword>
<evidence type="ECO:0000256" key="1">
    <source>
        <dbReference type="ARBA" id="ARBA00004647"/>
    </source>
</evidence>
<gene>
    <name evidence="19" type="primary">kif11</name>
</gene>
<evidence type="ECO:0000256" key="6">
    <source>
        <dbReference type="ARBA" id="ARBA00022741"/>
    </source>
</evidence>
<dbReference type="GO" id="GO:0051231">
    <property type="term" value="P:spindle elongation"/>
    <property type="evidence" value="ECO:0007669"/>
    <property type="project" value="TreeGrafter"/>
</dbReference>
<dbReference type="GO" id="GO:0072686">
    <property type="term" value="C:mitotic spindle"/>
    <property type="evidence" value="ECO:0007669"/>
    <property type="project" value="TreeGrafter"/>
</dbReference>
<keyword evidence="8 14" id="KW-0067">ATP-binding</keyword>
<protein>
    <recommendedName>
        <fullName evidence="15">Kinesin-like protein</fullName>
    </recommendedName>
</protein>
<dbReference type="PROSITE" id="PS50067">
    <property type="entry name" value="KINESIN_MOTOR_2"/>
    <property type="match status" value="1"/>
</dbReference>
<feature type="domain" description="Kinesin motor" evidence="18">
    <location>
        <begin position="4"/>
        <end position="344"/>
    </location>
</feature>
<evidence type="ECO:0000256" key="7">
    <source>
        <dbReference type="ARBA" id="ARBA00022776"/>
    </source>
</evidence>
<evidence type="ECO:0000256" key="10">
    <source>
        <dbReference type="ARBA" id="ARBA00023175"/>
    </source>
</evidence>
<dbReference type="Pfam" id="PF13931">
    <property type="entry name" value="Microtub_bind"/>
    <property type="match status" value="1"/>
</dbReference>
<evidence type="ECO:0000256" key="5">
    <source>
        <dbReference type="ARBA" id="ARBA00022701"/>
    </source>
</evidence>
<keyword evidence="7" id="KW-0498">Mitosis</keyword>
<sequence>MTSSNRCIFVFRPFNTMERKSSYGVIDCDSNRKEVMVKTGGMNDKASRKTYTFDMVFGPAAKQIEVYRNVVCPILDEVIMGYNCTVFAYGQTGTGKTFTMEGERSPNEQFTWEEDPLAGIIPRTLHQIFEKLSENGTEFSVKVSLLEIYNEELFDLLSPTEDVNERLQLFDDPRNKRGVVVKGLEEVTVHNKDEVYQILERGSAKRRTASTLMNAYSSRSHSVFSVTIHMKEITLDGEELVKIGKLNLVDLAGSENIGRSGAVDKRAREAGNINQSLLTLGRVITALVEKRPHVPYRESKLTRILQDSLGGRTKTSIIATVSPSSSNLEETLSTLEYASRAKNIMNKPEVNQKLTKRTLIKEYTEEIERLKRDLAATRDKNGVYLSAENYEYVTQVVTISLVILNSETPVSSPNTCFITKHLFHHQTSVSSPNTCFITKHLFHHQTPVSSPNTCFITKHLFHHQTPVSWMVICKFRIKLQLQIYFHDLLSQHNSQIQQSFAQRMDGAFSDMQRRVQQQGTKHHDMLSSYSQAVDGLLVMNEAVLKGALTSVESLVGGVGQLVAEGVARCRDKVQQQEALCLQDKESMLQLLVRTGRPLDLFTWPKGNIYVTSVFDFVFVGGASAGHGGGSGDSDSDGSVSSQGLRAAGQELSGRQEEVKRSLTAVQDQTAENRTVLDQQQAELQDHMETCQQLVHGFLQEELQQDVPTGATPQRREFVYPRKLMKLQSRSELLESLRRQQEELQAAMEEEELDEEEEEDKHSQDSLEDELSTCNESVATEPSFIDENLVFNESKRVPFFKVRKRQKHLT</sequence>
<feature type="compositionally biased region" description="Acidic residues" evidence="17">
    <location>
        <begin position="747"/>
        <end position="758"/>
    </location>
</feature>
<accession>A0A671W7V2</accession>
<keyword evidence="20" id="KW-1185">Reference proteome</keyword>
<proteinExistence type="inferred from homology"/>
<dbReference type="GO" id="GO:0005876">
    <property type="term" value="C:spindle microtubule"/>
    <property type="evidence" value="ECO:0007669"/>
    <property type="project" value="TreeGrafter"/>
</dbReference>
<dbReference type="PRINTS" id="PR00380">
    <property type="entry name" value="KINESINHEAVY"/>
</dbReference>
<reference evidence="19" key="1">
    <citation type="submission" date="2021-04" db="EMBL/GenBank/DDBJ databases">
        <authorList>
            <consortium name="Wellcome Sanger Institute Data Sharing"/>
        </authorList>
    </citation>
    <scope>NUCLEOTIDE SEQUENCE [LARGE SCALE GENOMIC DNA]</scope>
</reference>
<dbReference type="GO" id="GO:0005634">
    <property type="term" value="C:nucleus"/>
    <property type="evidence" value="ECO:0007669"/>
    <property type="project" value="TreeGrafter"/>
</dbReference>
<evidence type="ECO:0000256" key="13">
    <source>
        <dbReference type="ARBA" id="ARBA00034704"/>
    </source>
</evidence>
<feature type="region of interest" description="Disordered" evidence="17">
    <location>
        <begin position="625"/>
        <end position="666"/>
    </location>
</feature>
<dbReference type="GO" id="GO:0007018">
    <property type="term" value="P:microtubule-based movement"/>
    <property type="evidence" value="ECO:0007669"/>
    <property type="project" value="InterPro"/>
</dbReference>
<comment type="similarity">
    <text evidence="13">Belongs to the TRAFAC class myosin-kinesin ATPase superfamily. Kinesin family. KIN-5/BimC subfamily.</text>
</comment>
<evidence type="ECO:0000259" key="18">
    <source>
        <dbReference type="PROSITE" id="PS50067"/>
    </source>
</evidence>
<dbReference type="InterPro" id="IPR047241">
    <property type="entry name" value="KIF11-like_kin_motor_dom"/>
</dbReference>
<evidence type="ECO:0000256" key="4">
    <source>
        <dbReference type="ARBA" id="ARBA00022618"/>
    </source>
</evidence>
<keyword evidence="6 14" id="KW-0547">Nucleotide-binding</keyword>
<dbReference type="Ensembl" id="ENSSAUT00010037020.1">
    <property type="protein sequence ID" value="ENSSAUP00010035143.1"/>
    <property type="gene ID" value="ENSSAUG00010014162.1"/>
</dbReference>
<keyword evidence="3" id="KW-0597">Phosphoprotein</keyword>
<dbReference type="PANTHER" id="PTHR47970">
    <property type="entry name" value="KINESIN-LIKE PROTEIN KIF11"/>
    <property type="match status" value="1"/>
</dbReference>
<dbReference type="AlphaFoldDB" id="A0A671W7V2"/>
<feature type="binding site" evidence="14">
    <location>
        <begin position="90"/>
        <end position="97"/>
    </location>
    <ligand>
        <name>ATP</name>
        <dbReference type="ChEBI" id="CHEBI:30616"/>
    </ligand>
</feature>
<evidence type="ECO:0000256" key="16">
    <source>
        <dbReference type="SAM" id="Coils"/>
    </source>
</evidence>
<reference evidence="19" key="3">
    <citation type="submission" date="2025-09" db="UniProtKB">
        <authorList>
            <consortium name="Ensembl"/>
        </authorList>
    </citation>
    <scope>IDENTIFICATION</scope>
</reference>
<dbReference type="PROSITE" id="PS00411">
    <property type="entry name" value="KINESIN_MOTOR_1"/>
    <property type="match status" value="1"/>
</dbReference>
<dbReference type="GO" id="GO:0090307">
    <property type="term" value="P:mitotic spindle assembly"/>
    <property type="evidence" value="ECO:0007669"/>
    <property type="project" value="TreeGrafter"/>
</dbReference>
<evidence type="ECO:0000313" key="20">
    <source>
        <dbReference type="Proteomes" id="UP000472265"/>
    </source>
</evidence>
<evidence type="ECO:0000256" key="14">
    <source>
        <dbReference type="PROSITE-ProRule" id="PRU00283"/>
    </source>
</evidence>
<keyword evidence="9 16" id="KW-0175">Coiled coil</keyword>
<dbReference type="GO" id="GO:0051301">
    <property type="term" value="P:cell division"/>
    <property type="evidence" value="ECO:0007669"/>
    <property type="project" value="UniProtKB-KW"/>
</dbReference>
<dbReference type="Proteomes" id="UP000472265">
    <property type="component" value="Chromosome 15"/>
</dbReference>
<keyword evidence="2" id="KW-0963">Cytoplasm</keyword>
<dbReference type="InterPro" id="IPR027417">
    <property type="entry name" value="P-loop_NTPase"/>
</dbReference>
<dbReference type="InterPro" id="IPR025901">
    <property type="entry name" value="Kinesin-assoc_MT-bd_dom"/>
</dbReference>
<dbReference type="GO" id="GO:0000922">
    <property type="term" value="C:spindle pole"/>
    <property type="evidence" value="ECO:0007669"/>
    <property type="project" value="UniProtKB-SubCell"/>
</dbReference>
<dbReference type="SUPFAM" id="SSF52540">
    <property type="entry name" value="P-loop containing nucleoside triphosphate hydrolases"/>
    <property type="match status" value="1"/>
</dbReference>
<dbReference type="InterPro" id="IPR019821">
    <property type="entry name" value="Kinesin_motor_CS"/>
</dbReference>
<feature type="region of interest" description="Disordered" evidence="17">
    <location>
        <begin position="744"/>
        <end position="777"/>
    </location>
</feature>
<dbReference type="GO" id="GO:0008017">
    <property type="term" value="F:microtubule binding"/>
    <property type="evidence" value="ECO:0007669"/>
    <property type="project" value="InterPro"/>
</dbReference>
<dbReference type="Pfam" id="PF00225">
    <property type="entry name" value="Kinesin"/>
    <property type="match status" value="1"/>
</dbReference>
<evidence type="ECO:0000256" key="17">
    <source>
        <dbReference type="SAM" id="MobiDB-lite"/>
    </source>
</evidence>
<evidence type="ECO:0000256" key="15">
    <source>
        <dbReference type="RuleBase" id="RU000394"/>
    </source>
</evidence>
<name>A0A671W7V2_SPAAU</name>
<evidence type="ECO:0000256" key="8">
    <source>
        <dbReference type="ARBA" id="ARBA00022840"/>
    </source>
</evidence>
<dbReference type="PANTHER" id="PTHR47970:SF12">
    <property type="entry name" value="KINESIN FAMILY MEMBER 11"/>
    <property type="match status" value="1"/>
</dbReference>
<dbReference type="FunFam" id="3.40.850.10:FF:000035">
    <property type="entry name" value="Kinesin-like protein KIF11"/>
    <property type="match status" value="1"/>
</dbReference>
<evidence type="ECO:0000256" key="12">
    <source>
        <dbReference type="ARBA" id="ARBA00023306"/>
    </source>
</evidence>
<evidence type="ECO:0000313" key="19">
    <source>
        <dbReference type="Ensembl" id="ENSSAUP00010035143.1"/>
    </source>
</evidence>
<keyword evidence="10 14" id="KW-0505">Motor protein</keyword>
<dbReference type="Gene3D" id="3.40.850.10">
    <property type="entry name" value="Kinesin motor domain"/>
    <property type="match status" value="1"/>
</dbReference>
<dbReference type="InterPro" id="IPR001752">
    <property type="entry name" value="Kinesin_motor_dom"/>
</dbReference>
<reference evidence="19" key="2">
    <citation type="submission" date="2025-08" db="UniProtKB">
        <authorList>
            <consortium name="Ensembl"/>
        </authorList>
    </citation>
    <scope>IDENTIFICATION</scope>
</reference>
<comment type="subcellular location">
    <subcellularLocation>
        <location evidence="1">Cytoplasm</location>
        <location evidence="1">Cytoskeleton</location>
        <location evidence="1">Spindle pole</location>
    </subcellularLocation>
</comment>
<keyword evidence="11" id="KW-0206">Cytoskeleton</keyword>
<dbReference type="InterPro" id="IPR036961">
    <property type="entry name" value="Kinesin_motor_dom_sf"/>
</dbReference>
<feature type="coiled-coil region" evidence="16">
    <location>
        <begin position="353"/>
        <end position="380"/>
    </location>
</feature>
<dbReference type="CDD" id="cd01364">
    <property type="entry name" value="KISc_BimC_Eg5"/>
    <property type="match status" value="1"/>
</dbReference>
<keyword evidence="5 15" id="KW-0493">Microtubule</keyword>
<dbReference type="GO" id="GO:0005524">
    <property type="term" value="F:ATP binding"/>
    <property type="evidence" value="ECO:0007669"/>
    <property type="project" value="UniProtKB-UniRule"/>
</dbReference>
<evidence type="ECO:0000256" key="3">
    <source>
        <dbReference type="ARBA" id="ARBA00022553"/>
    </source>
</evidence>
<evidence type="ECO:0000256" key="9">
    <source>
        <dbReference type="ARBA" id="ARBA00023054"/>
    </source>
</evidence>
<keyword evidence="4" id="KW-0132">Cell division</keyword>
<dbReference type="SMART" id="SM00129">
    <property type="entry name" value="KISc"/>
    <property type="match status" value="1"/>
</dbReference>
<evidence type="ECO:0000256" key="2">
    <source>
        <dbReference type="ARBA" id="ARBA00022490"/>
    </source>
</evidence>